<dbReference type="AlphaFoldDB" id="A1U507"/>
<dbReference type="EMBL" id="CP000514">
    <property type="protein sequence ID" value="ABM20076.1"/>
    <property type="molecule type" value="Genomic_DNA"/>
</dbReference>
<dbReference type="STRING" id="351348.Maqu_3002"/>
<reference evidence="2" key="1">
    <citation type="journal article" date="2011" name="Appl. Environ. Microbiol.">
        <title>Genomic potential of Marinobacter aquaeolei, a biogeochemical 'opportunitroph'.</title>
        <authorList>
            <person name="Singer E."/>
            <person name="Webb E.A."/>
            <person name="Nelson W.C."/>
            <person name="Heidelberg J.F."/>
            <person name="Ivanova N."/>
            <person name="Pati A."/>
            <person name="Edwards K.J."/>
        </authorList>
    </citation>
    <scope>NUCLEOTIDE SEQUENCE [LARGE SCALE GENOMIC DNA]</scope>
    <source>
        <strain evidence="2">ATCC 700491 / DSM 11845 / VT8</strain>
    </source>
</reference>
<proteinExistence type="predicted"/>
<name>A1U507_MARN8</name>
<evidence type="ECO:0000313" key="1">
    <source>
        <dbReference type="EMBL" id="ABM20076.1"/>
    </source>
</evidence>
<accession>A1U507</accession>
<sequence>MSSLTMLILRKMKFRKIGHPPDGLCEISHRAVSFAVNLNSLFSGYFFGQFIARKSARYQMVQWGLPALHQLRAAGWPRHRIEA</sequence>
<organism evidence="1 2">
    <name type="scientific">Marinobacter nauticus (strain ATCC 700491 / DSM 11845 / VT8)</name>
    <name type="common">Marinobacter aquaeolei</name>
    <dbReference type="NCBI Taxonomy" id="351348"/>
    <lineage>
        <taxon>Bacteria</taxon>
        <taxon>Pseudomonadati</taxon>
        <taxon>Pseudomonadota</taxon>
        <taxon>Gammaproteobacteria</taxon>
        <taxon>Pseudomonadales</taxon>
        <taxon>Marinobacteraceae</taxon>
        <taxon>Marinobacter</taxon>
    </lineage>
</organism>
<gene>
    <name evidence="1" type="ordered locus">Maqu_3002</name>
</gene>
<dbReference type="HOGENOM" id="CLU_2538596_0_0_6"/>
<dbReference type="Proteomes" id="UP000000998">
    <property type="component" value="Chromosome"/>
</dbReference>
<evidence type="ECO:0000313" key="2">
    <source>
        <dbReference type="Proteomes" id="UP000000998"/>
    </source>
</evidence>
<dbReference type="KEGG" id="maq:Maqu_3002"/>
<protein>
    <submittedName>
        <fullName evidence="1">Uncharacterized protein</fullName>
    </submittedName>
</protein>